<feature type="region of interest" description="Disordered" evidence="1">
    <location>
        <begin position="78"/>
        <end position="99"/>
    </location>
</feature>
<dbReference type="AlphaFoldDB" id="A0A6G4WUM4"/>
<proteinExistence type="predicted"/>
<dbReference type="EMBL" id="JAAKZZ010000049">
    <property type="protein sequence ID" value="NGO68244.1"/>
    <property type="molecule type" value="Genomic_DNA"/>
</dbReference>
<dbReference type="Proteomes" id="UP000477722">
    <property type="component" value="Unassembled WGS sequence"/>
</dbReference>
<gene>
    <name evidence="2" type="ORF">G5C65_07730</name>
</gene>
<sequence>MSGGWAGSDRRSELPADWPQRRALVLDRDGHRCRWHEHGVACGKHATEVDHIKPGNDHRPENLQVLCTDHHAIKSSREGNAARWAVRRQRPAERHPGLI</sequence>
<accession>A0A6G4WUM4</accession>
<reference evidence="2 3" key="1">
    <citation type="submission" date="2020-02" db="EMBL/GenBank/DDBJ databases">
        <title>Whole-genome analyses of novel actinobacteria.</title>
        <authorList>
            <person name="Sahin N."/>
            <person name="Tatar D."/>
        </authorList>
    </citation>
    <scope>NUCLEOTIDE SEQUENCE [LARGE SCALE GENOMIC DNA]</scope>
    <source>
        <strain evidence="2 3">SB3404</strain>
    </source>
</reference>
<keyword evidence="2" id="KW-0540">Nuclease</keyword>
<dbReference type="CDD" id="cd00085">
    <property type="entry name" value="HNHc"/>
    <property type="match status" value="1"/>
</dbReference>
<keyword evidence="2" id="KW-0378">Hydrolase</keyword>
<name>A0A6G4WUM4_9ACTN</name>
<feature type="compositionally biased region" description="Basic and acidic residues" evidence="1">
    <location>
        <begin position="90"/>
        <end position="99"/>
    </location>
</feature>
<keyword evidence="3" id="KW-1185">Reference proteome</keyword>
<dbReference type="GO" id="GO:0004519">
    <property type="term" value="F:endonuclease activity"/>
    <property type="evidence" value="ECO:0007669"/>
    <property type="project" value="UniProtKB-KW"/>
</dbReference>
<dbReference type="InterPro" id="IPR003615">
    <property type="entry name" value="HNH_nuc"/>
</dbReference>
<evidence type="ECO:0000313" key="2">
    <source>
        <dbReference type="EMBL" id="NGO68244.1"/>
    </source>
</evidence>
<organism evidence="2 3">
    <name type="scientific">Streptomyces boncukensis</name>
    <dbReference type="NCBI Taxonomy" id="2711219"/>
    <lineage>
        <taxon>Bacteria</taxon>
        <taxon>Bacillati</taxon>
        <taxon>Actinomycetota</taxon>
        <taxon>Actinomycetes</taxon>
        <taxon>Kitasatosporales</taxon>
        <taxon>Streptomycetaceae</taxon>
        <taxon>Streptomyces</taxon>
    </lineage>
</organism>
<keyword evidence="2" id="KW-0255">Endonuclease</keyword>
<comment type="caution">
    <text evidence="2">The sequence shown here is derived from an EMBL/GenBank/DDBJ whole genome shotgun (WGS) entry which is preliminary data.</text>
</comment>
<protein>
    <submittedName>
        <fullName evidence="2">HNH endonuclease</fullName>
    </submittedName>
</protein>
<dbReference type="RefSeq" id="WP_165297897.1">
    <property type="nucleotide sequence ID" value="NZ_JAAKZZ010000049.1"/>
</dbReference>
<evidence type="ECO:0000313" key="3">
    <source>
        <dbReference type="Proteomes" id="UP000477722"/>
    </source>
</evidence>
<dbReference type="Gene3D" id="1.10.30.50">
    <property type="match status" value="1"/>
</dbReference>
<evidence type="ECO:0000256" key="1">
    <source>
        <dbReference type="SAM" id="MobiDB-lite"/>
    </source>
</evidence>